<evidence type="ECO:0000259" key="1">
    <source>
        <dbReference type="Pfam" id="PF04784"/>
    </source>
</evidence>
<dbReference type="Proteomes" id="UP000218209">
    <property type="component" value="Unassembled WGS sequence"/>
</dbReference>
<evidence type="ECO:0000313" key="3">
    <source>
        <dbReference type="Proteomes" id="UP000218209"/>
    </source>
</evidence>
<dbReference type="PANTHER" id="PTHR46361">
    <property type="entry name" value="ELECTRON CARRIER/ PROTEIN DISULFIDE OXIDOREDUCTASE"/>
    <property type="match status" value="1"/>
</dbReference>
<dbReference type="Pfam" id="PF04784">
    <property type="entry name" value="DUF547"/>
    <property type="match status" value="1"/>
</dbReference>
<proteinExistence type="predicted"/>
<organism evidence="2 3">
    <name type="scientific">Porphyra umbilicalis</name>
    <name type="common">Purple laver</name>
    <name type="synonym">Red alga</name>
    <dbReference type="NCBI Taxonomy" id="2786"/>
    <lineage>
        <taxon>Eukaryota</taxon>
        <taxon>Rhodophyta</taxon>
        <taxon>Bangiophyceae</taxon>
        <taxon>Bangiales</taxon>
        <taxon>Bangiaceae</taxon>
        <taxon>Porphyra</taxon>
    </lineage>
</organism>
<dbReference type="EMBL" id="KV919079">
    <property type="protein sequence ID" value="OSX72166.1"/>
    <property type="molecule type" value="Genomic_DNA"/>
</dbReference>
<keyword evidence="3" id="KW-1185">Reference proteome</keyword>
<dbReference type="AlphaFoldDB" id="A0A1X6NUI4"/>
<dbReference type="PANTHER" id="PTHR46361:SF3">
    <property type="entry name" value="ELECTRON CARRIER_ PROTEIN DISULFIDE OXIDOREDUCTASE"/>
    <property type="match status" value="1"/>
</dbReference>
<reference evidence="2 3" key="1">
    <citation type="submission" date="2017-03" db="EMBL/GenBank/DDBJ databases">
        <title>WGS assembly of Porphyra umbilicalis.</title>
        <authorList>
            <person name="Brawley S.H."/>
            <person name="Blouin N.A."/>
            <person name="Ficko-Blean E."/>
            <person name="Wheeler G.L."/>
            <person name="Lohr M."/>
            <person name="Goodson H.V."/>
            <person name="Jenkins J.W."/>
            <person name="Blaby-Haas C.E."/>
            <person name="Helliwell K.E."/>
            <person name="Chan C."/>
            <person name="Marriage T."/>
            <person name="Bhattacharya D."/>
            <person name="Klein A.S."/>
            <person name="Badis Y."/>
            <person name="Brodie J."/>
            <person name="Cao Y."/>
            <person name="Collen J."/>
            <person name="Dittami S.M."/>
            <person name="Gachon C.M."/>
            <person name="Green B.R."/>
            <person name="Karpowicz S."/>
            <person name="Kim J.W."/>
            <person name="Kudahl U."/>
            <person name="Lin S."/>
            <person name="Michel G."/>
            <person name="Mittag M."/>
            <person name="Olson B.J."/>
            <person name="Pangilinan J."/>
            <person name="Peng Y."/>
            <person name="Qiu H."/>
            <person name="Shu S."/>
            <person name="Singer J.T."/>
            <person name="Smith A.G."/>
            <person name="Sprecher B.N."/>
            <person name="Wagner V."/>
            <person name="Wang W."/>
            <person name="Wang Z.-Y."/>
            <person name="Yan J."/>
            <person name="Yarish C."/>
            <person name="Zoeuner-Riek S."/>
            <person name="Zhuang Y."/>
            <person name="Zou Y."/>
            <person name="Lindquist E.A."/>
            <person name="Grimwood J."/>
            <person name="Barry K."/>
            <person name="Rokhsar D.S."/>
            <person name="Schmutz J."/>
            <person name="Stiller J.W."/>
            <person name="Grossman A.R."/>
            <person name="Prochnik S.E."/>
        </authorList>
    </citation>
    <scope>NUCLEOTIDE SEQUENCE [LARGE SCALE GENOMIC DNA]</scope>
    <source>
        <strain evidence="2">4086291</strain>
    </source>
</reference>
<accession>A0A1X6NUI4</accession>
<feature type="domain" description="DUF547" evidence="1">
    <location>
        <begin position="163"/>
        <end position="287"/>
    </location>
</feature>
<protein>
    <recommendedName>
        <fullName evidence="1">DUF547 domain-containing protein</fullName>
    </recommendedName>
</protein>
<evidence type="ECO:0000313" key="2">
    <source>
        <dbReference type="EMBL" id="OSX72166.1"/>
    </source>
</evidence>
<sequence length="365" mass="38837">MVALTAFSTPIAFSLGARLGSRQLTSPVSTAVGLGGRRAVLRARLFWSAPALLLPAAVTMGLPRLFTTIYRALVGSRVLNEPVVGPTPPRPGADAEDVEDAAGAAATAAAAAGALRGDILALHTRFLSDDGTSVDYEGLRASDAFASYVERTRTLGALSPALLTERQRLVLFINIYNMLTIHALCVTGAPSTSLGRLVWTTRMSYRVGDHVYGLSDIENGVLRGNAPFYVFAPPFGPNDPRREVALPEAQPLIHMALNCGATSCPPVRYFEEDNVEDALEAAAASFLNDDANCAVDVGGRTVWLSAIFSWYATDFGDGTDVGVLGWVRDRLPEASKKRAALDELLTSAGGPVAIKIIKYDWSLNT</sequence>
<dbReference type="InterPro" id="IPR006869">
    <property type="entry name" value="DUF547"/>
</dbReference>
<dbReference type="OrthoDB" id="418495at2759"/>
<name>A0A1X6NUI4_PORUM</name>
<gene>
    <name evidence="2" type="ORF">BU14_0461s0008</name>
</gene>